<feature type="transmembrane region" description="Helical" evidence="7">
    <location>
        <begin position="433"/>
        <end position="456"/>
    </location>
</feature>
<evidence type="ECO:0000313" key="9">
    <source>
        <dbReference type="EMBL" id="OGG94898.1"/>
    </source>
</evidence>
<evidence type="ECO:0000313" key="10">
    <source>
        <dbReference type="Proteomes" id="UP000178449"/>
    </source>
</evidence>
<comment type="subcellular location">
    <subcellularLocation>
        <location evidence="1">Cell envelope</location>
    </subcellularLocation>
</comment>
<dbReference type="Proteomes" id="UP000178449">
    <property type="component" value="Unassembled WGS sequence"/>
</dbReference>
<keyword evidence="4 7" id="KW-0812">Transmembrane</keyword>
<reference evidence="9 10" key="1">
    <citation type="journal article" date="2016" name="Nat. Commun.">
        <title>Thousands of microbial genomes shed light on interconnected biogeochemical processes in an aquifer system.</title>
        <authorList>
            <person name="Anantharaman K."/>
            <person name="Brown C.T."/>
            <person name="Hug L.A."/>
            <person name="Sharon I."/>
            <person name="Castelle C.J."/>
            <person name="Probst A.J."/>
            <person name="Thomas B.C."/>
            <person name="Singh A."/>
            <person name="Wilkins M.J."/>
            <person name="Karaoz U."/>
            <person name="Brodie E.L."/>
            <person name="Williams K.H."/>
            <person name="Hubbard S.S."/>
            <person name="Banfield J.F."/>
        </authorList>
    </citation>
    <scope>NUCLEOTIDE SEQUENCE [LARGE SCALE GENOMIC DNA]</scope>
</reference>
<evidence type="ECO:0000256" key="7">
    <source>
        <dbReference type="SAM" id="Phobius"/>
    </source>
</evidence>
<protein>
    <recommendedName>
        <fullName evidence="8">Guanylate cyclase domain-containing protein</fullName>
    </recommendedName>
</protein>
<dbReference type="InterPro" id="IPR029787">
    <property type="entry name" value="Nucleotide_cyclase"/>
</dbReference>
<dbReference type="CDD" id="cd07302">
    <property type="entry name" value="CHD"/>
    <property type="match status" value="1"/>
</dbReference>
<evidence type="ECO:0000259" key="8">
    <source>
        <dbReference type="PROSITE" id="PS50125"/>
    </source>
</evidence>
<feature type="domain" description="Guanylate cyclase" evidence="8">
    <location>
        <begin position="498"/>
        <end position="630"/>
    </location>
</feature>
<evidence type="ECO:0000256" key="4">
    <source>
        <dbReference type="ARBA" id="ARBA00022692"/>
    </source>
</evidence>
<evidence type="ECO:0000256" key="3">
    <source>
        <dbReference type="ARBA" id="ARBA00022475"/>
    </source>
</evidence>
<dbReference type="Pfam" id="PF00211">
    <property type="entry name" value="Guanylate_cyc"/>
    <property type="match status" value="1"/>
</dbReference>
<dbReference type="GO" id="GO:0004016">
    <property type="term" value="F:adenylate cyclase activity"/>
    <property type="evidence" value="ECO:0007669"/>
    <property type="project" value="UniProtKB-ARBA"/>
</dbReference>
<organism evidence="9 10">
    <name type="scientific">Candidatus Lambdaproteobacteria bacterium RIFOXYD2_FULL_50_16</name>
    <dbReference type="NCBI Taxonomy" id="1817772"/>
    <lineage>
        <taxon>Bacteria</taxon>
        <taxon>Pseudomonadati</taxon>
        <taxon>Pseudomonadota</taxon>
        <taxon>Candidatus Lambdaproteobacteria</taxon>
    </lineage>
</organism>
<evidence type="ECO:0000256" key="5">
    <source>
        <dbReference type="ARBA" id="ARBA00022989"/>
    </source>
</evidence>
<sequence length="752" mass="84416">MSGFKIALLITGLLLVHFFSVMLGFNEHSFVSLLDKKVVDFVQAARTPGGVDSPVVIAAIDTKSVDKYGRWPWPRARMAELLKQLREYYGAKVVGFDIVFSEPDPNDVTTAEVLKHYSQEVKTLNPNSKEHLKQVDRIYQKLADDLSNDSNFGKELAQTPGVVNGYFFFANLERLGHLTQAELSKSAKMIEGSAIKVIHGMNHLEFAPVYQVGAVESNIAQLSPKGSQAGYFNVFPDPEDGTVRRVHLVLQYGEQYYPSLDLQILRRYYDDAPIKMLVNESGIEAFLVGEQRIDTASDGSVMINYRGPAFTFPNYSVWDLINRKVDKDALRDKIVLLGATEVGVFDLRTSPVGVDFPGVEVHANLLDNLIYGDYFYLSDFTQVLTLAVVLVLGLFLGLVLPRLRALPGALLVLVLGGGFFYANYWSVENNQTWISFVYVLLTILLNWLGIMLFQYFGEEKDKRFIKGAFGQYLSPEIIEELVKNPKSLQLGGEQREITAFFSDVQGFSTISEALTPKELVELLNEYLTVMTDIIMRHGGTVDKFEGDAIIAFFGAPVVQADHALRCALASLEMQTRLGEMRAQWEKEARPELYMRIGINSDVAVVGNMGSAQRMDYTMMGDGVNLAARLEGVNKQYKCFTMISQNTKEAIGDACETRELDLIRVVGKSEPIRIYELIAPKGQLNEEIAKRNKYFAKALKLYRAQDWTEAAKYFSHCAKQGDPTGQVFLDRCKQFLKSPPPKNWDGVYQMTSK</sequence>
<gene>
    <name evidence="9" type="ORF">A2527_05165</name>
</gene>
<dbReference type="InterPro" id="IPR050697">
    <property type="entry name" value="Adenylyl/Guanylyl_Cyclase_3/4"/>
</dbReference>
<dbReference type="GO" id="GO:0006171">
    <property type="term" value="P:cAMP biosynthetic process"/>
    <property type="evidence" value="ECO:0007669"/>
    <property type="project" value="TreeGrafter"/>
</dbReference>
<dbReference type="PROSITE" id="PS50125">
    <property type="entry name" value="GUANYLATE_CYCLASE_2"/>
    <property type="match status" value="1"/>
</dbReference>
<dbReference type="InterPro" id="IPR007890">
    <property type="entry name" value="CHASE2"/>
</dbReference>
<dbReference type="SUPFAM" id="SSF55073">
    <property type="entry name" value="Nucleotide cyclase"/>
    <property type="match status" value="1"/>
</dbReference>
<dbReference type="STRING" id="1817772.A2527_05165"/>
<dbReference type="GO" id="GO:0035556">
    <property type="term" value="P:intracellular signal transduction"/>
    <property type="evidence" value="ECO:0007669"/>
    <property type="project" value="InterPro"/>
</dbReference>
<dbReference type="EMBL" id="MFNE01000032">
    <property type="protein sequence ID" value="OGG94898.1"/>
    <property type="molecule type" value="Genomic_DNA"/>
</dbReference>
<proteinExistence type="inferred from homology"/>
<dbReference type="Gene3D" id="3.30.70.1230">
    <property type="entry name" value="Nucleotide cyclase"/>
    <property type="match status" value="1"/>
</dbReference>
<feature type="transmembrane region" description="Helical" evidence="7">
    <location>
        <begin position="383"/>
        <end position="401"/>
    </location>
</feature>
<keyword evidence="3" id="KW-1003">Cell membrane</keyword>
<dbReference type="Pfam" id="PF05226">
    <property type="entry name" value="CHASE2"/>
    <property type="match status" value="1"/>
</dbReference>
<dbReference type="FunFam" id="3.30.70.1230:FF:000016">
    <property type="entry name" value="Adenylate/guanylate cyclase domain-containing protein"/>
    <property type="match status" value="1"/>
</dbReference>
<dbReference type="SMART" id="SM01080">
    <property type="entry name" value="CHASE2"/>
    <property type="match status" value="1"/>
</dbReference>
<comment type="caution">
    <text evidence="9">The sequence shown here is derived from an EMBL/GenBank/DDBJ whole genome shotgun (WGS) entry which is preliminary data.</text>
</comment>
<dbReference type="GO" id="GO:0030313">
    <property type="term" value="C:cell envelope"/>
    <property type="evidence" value="ECO:0007669"/>
    <property type="project" value="UniProtKB-SubCell"/>
</dbReference>
<dbReference type="AlphaFoldDB" id="A0A1F6G9W9"/>
<feature type="transmembrane region" description="Helical" evidence="7">
    <location>
        <begin position="408"/>
        <end position="427"/>
    </location>
</feature>
<dbReference type="PANTHER" id="PTHR43081:SF1">
    <property type="entry name" value="ADENYLATE CYCLASE, TERMINAL-DIFFERENTIATION SPECIFIC"/>
    <property type="match status" value="1"/>
</dbReference>
<evidence type="ECO:0000256" key="1">
    <source>
        <dbReference type="ARBA" id="ARBA00004196"/>
    </source>
</evidence>
<dbReference type="SMART" id="SM00044">
    <property type="entry name" value="CYCc"/>
    <property type="match status" value="1"/>
</dbReference>
<dbReference type="InterPro" id="IPR001054">
    <property type="entry name" value="A/G_cyclase"/>
</dbReference>
<keyword evidence="5 7" id="KW-1133">Transmembrane helix</keyword>
<comment type="similarity">
    <text evidence="2">Belongs to the adenylyl cyclase class-3 family.</text>
</comment>
<evidence type="ECO:0000256" key="6">
    <source>
        <dbReference type="ARBA" id="ARBA00023136"/>
    </source>
</evidence>
<name>A0A1F6G9W9_9PROT</name>
<accession>A0A1F6G9W9</accession>
<evidence type="ECO:0000256" key="2">
    <source>
        <dbReference type="ARBA" id="ARBA00005381"/>
    </source>
</evidence>
<keyword evidence="6 7" id="KW-0472">Membrane</keyword>
<dbReference type="PANTHER" id="PTHR43081">
    <property type="entry name" value="ADENYLATE CYCLASE, TERMINAL-DIFFERENTIATION SPECIFIC-RELATED"/>
    <property type="match status" value="1"/>
</dbReference>